<dbReference type="EMBL" id="DAARWM010000027">
    <property type="protein sequence ID" value="HAE4261767.1"/>
    <property type="molecule type" value="Genomic_DNA"/>
</dbReference>
<comment type="caution">
    <text evidence="3">The sequence shown here is derived from an EMBL/GenBank/DDBJ whole genome shotgun (WGS) entry which is preliminary data.</text>
</comment>
<evidence type="ECO:0000313" key="3">
    <source>
        <dbReference type="EMBL" id="HAE4261872.1"/>
    </source>
</evidence>
<gene>
    <name evidence="2" type="ORF">G4B62_004695</name>
    <name evidence="3" type="ORF">G4B62_004820</name>
</gene>
<dbReference type="AlphaFoldDB" id="A0A731B2M2"/>
<reference evidence="3" key="2">
    <citation type="submission" date="2018-07" db="EMBL/GenBank/DDBJ databases">
        <authorList>
            <consortium name="NCBI Pathogen Detection Project"/>
        </authorList>
    </citation>
    <scope>NUCLEOTIDE SEQUENCE</scope>
    <source>
        <strain evidence="3">Salmonella enterica</strain>
    </source>
</reference>
<keyword evidence="1" id="KW-0812">Transmembrane</keyword>
<organism evidence="3">
    <name type="scientific">Salmonella enteritidis</name>
    <dbReference type="NCBI Taxonomy" id="149539"/>
    <lineage>
        <taxon>Bacteria</taxon>
        <taxon>Pseudomonadati</taxon>
        <taxon>Pseudomonadota</taxon>
        <taxon>Gammaproteobacteria</taxon>
        <taxon>Enterobacterales</taxon>
        <taxon>Enterobacteriaceae</taxon>
        <taxon>Salmonella</taxon>
    </lineage>
</organism>
<evidence type="ECO:0000256" key="1">
    <source>
        <dbReference type="SAM" id="Phobius"/>
    </source>
</evidence>
<proteinExistence type="predicted"/>
<feature type="transmembrane region" description="Helical" evidence="1">
    <location>
        <begin position="28"/>
        <end position="45"/>
    </location>
</feature>
<accession>A0A731B2M2</accession>
<reference evidence="3" key="1">
    <citation type="journal article" date="2018" name="Genome Biol.">
        <title>SKESA: strategic k-mer extension for scrupulous assemblies.</title>
        <authorList>
            <person name="Souvorov A."/>
            <person name="Agarwala R."/>
            <person name="Lipman D.J."/>
        </authorList>
    </citation>
    <scope>NUCLEOTIDE SEQUENCE</scope>
    <source>
        <strain evidence="3">Salmonella enterica</strain>
    </source>
</reference>
<protein>
    <recommendedName>
        <fullName evidence="4">DNA replication protein</fullName>
    </recommendedName>
</protein>
<sequence>MGSCAAPSAKGDDKFITTDYLQQCQQDIFIFYIQWLIFLLIGNTMKNTMLRKGLTIF</sequence>
<keyword evidence="1" id="KW-0472">Membrane</keyword>
<keyword evidence="1" id="KW-1133">Transmembrane helix</keyword>
<evidence type="ECO:0008006" key="4">
    <source>
        <dbReference type="Google" id="ProtNLM"/>
    </source>
</evidence>
<name>A0A731B2M2_SALEN</name>
<dbReference type="RefSeq" id="WP_181717163.1">
    <property type="nucleotide sequence ID" value="NZ_MN125608.1"/>
</dbReference>
<dbReference type="EMBL" id="DAARWM010000041">
    <property type="protein sequence ID" value="HAE4261872.1"/>
    <property type="molecule type" value="Genomic_DNA"/>
</dbReference>
<evidence type="ECO:0000313" key="2">
    <source>
        <dbReference type="EMBL" id="HAE4261767.1"/>
    </source>
</evidence>